<dbReference type="EMBL" id="JAKJXO020000024">
    <property type="protein sequence ID" value="KAL1591544.1"/>
    <property type="molecule type" value="Genomic_DNA"/>
</dbReference>
<sequence>MSRLDFLFRKGGIPALASCVSSTTQASCASSLVVRVSESSKQATIELEFELPVRGFETHQRITFVYDSSNFASGAIPVKGLHVSSEQTEQIARISRSPTEYKPMSMRLTLIEPCVVISPSRSISPKEGHELRFEQVATLAKATELDIVFDSLWMHRDKDAQFRYLIANASLTGFARKNADTVKEDDWTIFGVDEAVLPDVPPPYDLTSRKHSRHSSPGSPQTCPKRSLLDFPPGSPTEVDSIAPASPNPRFPPSSPSAPAFDPFQSAIDNAVENAVAKMVPNAIQRMLPDALAEMVPEAIEQMLPDALENTLTRMVNKSVAAASAASGRTTHGLSDPKSPLFVMIRKHLDAQLDELGREITIETQEHAQDLRKAADVELEERLDDHRVEITELQGEGIADLQLACATELEAFKEHTLEMKVDFELETAEAYTTAKEMLKELVSDRRVALWNERMIVEFGRHLHAGKHAEESEPTRRASSVPLEVGW</sequence>
<feature type="region of interest" description="Disordered" evidence="1">
    <location>
        <begin position="465"/>
        <end position="486"/>
    </location>
</feature>
<feature type="compositionally biased region" description="Basic and acidic residues" evidence="1">
    <location>
        <begin position="465"/>
        <end position="475"/>
    </location>
</feature>
<keyword evidence="3" id="KW-1185">Reference proteome</keyword>
<feature type="region of interest" description="Disordered" evidence="1">
    <location>
        <begin position="201"/>
        <end position="260"/>
    </location>
</feature>
<name>A0ABR3QHA4_9PLEO</name>
<reference evidence="2 3" key="1">
    <citation type="submission" date="2024-02" db="EMBL/GenBank/DDBJ databases">
        <title>De novo assembly and annotation of 12 fungi associated with fruit tree decline syndrome in Ontario, Canada.</title>
        <authorList>
            <person name="Sulman M."/>
            <person name="Ellouze W."/>
            <person name="Ilyukhin E."/>
        </authorList>
    </citation>
    <scope>NUCLEOTIDE SEQUENCE [LARGE SCALE GENOMIC DNA]</scope>
    <source>
        <strain evidence="2 3">M42-189</strain>
    </source>
</reference>
<organism evidence="2 3">
    <name type="scientific">Paraconiothyrium brasiliense</name>
    <dbReference type="NCBI Taxonomy" id="300254"/>
    <lineage>
        <taxon>Eukaryota</taxon>
        <taxon>Fungi</taxon>
        <taxon>Dikarya</taxon>
        <taxon>Ascomycota</taxon>
        <taxon>Pezizomycotina</taxon>
        <taxon>Dothideomycetes</taxon>
        <taxon>Pleosporomycetidae</taxon>
        <taxon>Pleosporales</taxon>
        <taxon>Massarineae</taxon>
        <taxon>Didymosphaeriaceae</taxon>
        <taxon>Paraconiothyrium</taxon>
    </lineage>
</organism>
<proteinExistence type="predicted"/>
<accession>A0ABR3QHA4</accession>
<gene>
    <name evidence="2" type="ORF">SLS60_011792</name>
</gene>
<dbReference type="Proteomes" id="UP001521785">
    <property type="component" value="Unassembled WGS sequence"/>
</dbReference>
<comment type="caution">
    <text evidence="2">The sequence shown here is derived from an EMBL/GenBank/DDBJ whole genome shotgun (WGS) entry which is preliminary data.</text>
</comment>
<evidence type="ECO:0000313" key="3">
    <source>
        <dbReference type="Proteomes" id="UP001521785"/>
    </source>
</evidence>
<feature type="compositionally biased region" description="Pro residues" evidence="1">
    <location>
        <begin position="246"/>
        <end position="256"/>
    </location>
</feature>
<feature type="compositionally biased region" description="Polar residues" evidence="1">
    <location>
        <begin position="215"/>
        <end position="224"/>
    </location>
</feature>
<evidence type="ECO:0000313" key="2">
    <source>
        <dbReference type="EMBL" id="KAL1591544.1"/>
    </source>
</evidence>
<evidence type="ECO:0000256" key="1">
    <source>
        <dbReference type="SAM" id="MobiDB-lite"/>
    </source>
</evidence>
<protein>
    <submittedName>
        <fullName evidence="2">Uncharacterized protein</fullName>
    </submittedName>
</protein>